<evidence type="ECO:0000256" key="4">
    <source>
        <dbReference type="SAM" id="Phobius"/>
    </source>
</evidence>
<keyword evidence="4" id="KW-0472">Membrane</keyword>
<feature type="region of interest" description="Disordered" evidence="3">
    <location>
        <begin position="14"/>
        <end position="42"/>
    </location>
</feature>
<keyword evidence="4" id="KW-1133">Transmembrane helix</keyword>
<dbReference type="PANTHER" id="PTHR10434">
    <property type="entry name" value="1-ACYL-SN-GLYCEROL-3-PHOSPHATE ACYLTRANSFERASE"/>
    <property type="match status" value="1"/>
</dbReference>
<keyword evidence="4" id="KW-0812">Transmembrane</keyword>
<dbReference type="KEGG" id="adu:107459725"/>
<reference evidence="7" key="2">
    <citation type="submission" date="2025-08" db="UniProtKB">
        <authorList>
            <consortium name="RefSeq"/>
        </authorList>
    </citation>
    <scope>IDENTIFICATION</scope>
    <source>
        <tissue evidence="7">Whole plant</tissue>
    </source>
</reference>
<reference evidence="6" key="1">
    <citation type="journal article" date="2016" name="Nat. Genet.">
        <title>The genome sequences of Arachis duranensis and Arachis ipaensis, the diploid ancestors of cultivated peanut.</title>
        <authorList>
            <person name="Bertioli D.J."/>
            <person name="Cannon S.B."/>
            <person name="Froenicke L."/>
            <person name="Huang G."/>
            <person name="Farmer A.D."/>
            <person name="Cannon E.K."/>
            <person name="Liu X."/>
            <person name="Gao D."/>
            <person name="Clevenger J."/>
            <person name="Dash S."/>
            <person name="Ren L."/>
            <person name="Moretzsohn M.C."/>
            <person name="Shirasawa K."/>
            <person name="Huang W."/>
            <person name="Vidigal B."/>
            <person name="Abernathy B."/>
            <person name="Chu Y."/>
            <person name="Niederhuth C.E."/>
            <person name="Umale P."/>
            <person name="Araujo A.C."/>
            <person name="Kozik A."/>
            <person name="Kim K.D."/>
            <person name="Burow M.D."/>
            <person name="Varshney R.K."/>
            <person name="Wang X."/>
            <person name="Zhang X."/>
            <person name="Barkley N."/>
            <person name="Guimaraes P.M."/>
            <person name="Isobe S."/>
            <person name="Guo B."/>
            <person name="Liao B."/>
            <person name="Stalker H.T."/>
            <person name="Schmitz R.J."/>
            <person name="Scheffler B.E."/>
            <person name="Leal-Bertioli S.C."/>
            <person name="Xun X."/>
            <person name="Jackson S.A."/>
            <person name="Michelmore R."/>
            <person name="Ozias-Akins P."/>
        </authorList>
    </citation>
    <scope>NUCLEOTIDE SEQUENCE [LARGE SCALE GENOMIC DNA]</scope>
    <source>
        <strain evidence="6">cv. V14167</strain>
    </source>
</reference>
<evidence type="ECO:0000313" key="7">
    <source>
        <dbReference type="RefSeq" id="XP_052107612.1"/>
    </source>
</evidence>
<protein>
    <submittedName>
        <fullName evidence="7">1-acyl-sn-glycerol-3-phosphate acyltransferase BAT2, chloroplastic</fullName>
    </submittedName>
</protein>
<dbReference type="RefSeq" id="XP_052107612.1">
    <property type="nucleotide sequence ID" value="XM_052251652.1"/>
</dbReference>
<feature type="compositionally biased region" description="Basic and acidic residues" evidence="3">
    <location>
        <begin position="15"/>
        <end position="30"/>
    </location>
</feature>
<dbReference type="AlphaFoldDB" id="A0A9C6WA82"/>
<dbReference type="GeneID" id="107459725"/>
<evidence type="ECO:0000256" key="3">
    <source>
        <dbReference type="SAM" id="MobiDB-lite"/>
    </source>
</evidence>
<dbReference type="GO" id="GO:0003841">
    <property type="term" value="F:1-acylglycerol-3-phosphate O-acyltransferase activity"/>
    <property type="evidence" value="ECO:0007669"/>
    <property type="project" value="TreeGrafter"/>
</dbReference>
<proteinExistence type="predicted"/>
<feature type="region of interest" description="Disordered" evidence="3">
    <location>
        <begin position="116"/>
        <end position="138"/>
    </location>
</feature>
<dbReference type="InterPro" id="IPR002123">
    <property type="entry name" value="Plipid/glycerol_acylTrfase"/>
</dbReference>
<sequence length="506" mass="56609">MFLAWRNVSRRRKWRVGEAQRRGGACREEGSSDEDERSAEEAPLSRASLIDLLLFPHSLTSVQPRPATVASQLPTSNSHRLLPHFPSIAQQTSQTSFPPSRNPPFFPQSFVHSLGTSEAKQNPSPSSPPPSPGLSAAAASSSSCRFHLRWLLRTEPSHRFKIKGCIYLAILPLENKKVTSRLCTYKRPTYDHRVLRTSLSYAQRRLVCIPRKHRNALWVSFCPNEELCRPHCSCNLRYQNKHARDTVARCELAAAGDSHSLSANLKMESKVRGACFYAVTALSAVFLFVLMLVGHPFVLLFDRQRRKFHHYVAKVWASLTVAPFYRIKFEGLENLPPPDTPAVYVSNHQSFLDIYTLLTLGRSFKFISKTGIFLFPIIGWAMFLLGTIPLKRMDSRSQMDCVKRCMDLIRKGASVFFFPEGTRSKDGKLGAFKVYISTHKGAFSIAAKTNAPVVPITLIGTGQIMPAGREGIVNVGWVKVVIHKPLGGKDAEMLCKEARTTIASVL</sequence>
<keyword evidence="2 7" id="KW-0012">Acyltransferase</keyword>
<dbReference type="CDD" id="cd07989">
    <property type="entry name" value="LPLAT_AGPAT-like"/>
    <property type="match status" value="1"/>
</dbReference>
<evidence type="ECO:0000259" key="5">
    <source>
        <dbReference type="SMART" id="SM00563"/>
    </source>
</evidence>
<feature type="transmembrane region" description="Helical" evidence="4">
    <location>
        <begin position="372"/>
        <end position="390"/>
    </location>
</feature>
<dbReference type="SMART" id="SM00563">
    <property type="entry name" value="PlsC"/>
    <property type="match status" value="1"/>
</dbReference>
<keyword evidence="1" id="KW-0808">Transferase</keyword>
<feature type="domain" description="Phospholipid/glycerol acyltransferase" evidence="5">
    <location>
        <begin position="342"/>
        <end position="461"/>
    </location>
</feature>
<dbReference type="Pfam" id="PF01553">
    <property type="entry name" value="Acyltransferase"/>
    <property type="match status" value="1"/>
</dbReference>
<name>A0A9C6WA82_ARADU</name>
<organism evidence="6 7">
    <name type="scientific">Arachis duranensis</name>
    <name type="common">Wild peanut</name>
    <dbReference type="NCBI Taxonomy" id="130453"/>
    <lineage>
        <taxon>Eukaryota</taxon>
        <taxon>Viridiplantae</taxon>
        <taxon>Streptophyta</taxon>
        <taxon>Embryophyta</taxon>
        <taxon>Tracheophyta</taxon>
        <taxon>Spermatophyta</taxon>
        <taxon>Magnoliopsida</taxon>
        <taxon>eudicotyledons</taxon>
        <taxon>Gunneridae</taxon>
        <taxon>Pentapetalae</taxon>
        <taxon>rosids</taxon>
        <taxon>fabids</taxon>
        <taxon>Fabales</taxon>
        <taxon>Fabaceae</taxon>
        <taxon>Papilionoideae</taxon>
        <taxon>50 kb inversion clade</taxon>
        <taxon>dalbergioids sensu lato</taxon>
        <taxon>Dalbergieae</taxon>
        <taxon>Pterocarpus clade</taxon>
        <taxon>Arachis</taxon>
    </lineage>
</organism>
<gene>
    <name evidence="7" type="primary">LOC107459725</name>
</gene>
<accession>A0A9C6WA82</accession>
<evidence type="ECO:0000313" key="6">
    <source>
        <dbReference type="Proteomes" id="UP000515211"/>
    </source>
</evidence>
<evidence type="ECO:0000256" key="2">
    <source>
        <dbReference type="ARBA" id="ARBA00023315"/>
    </source>
</evidence>
<evidence type="ECO:0000256" key="1">
    <source>
        <dbReference type="ARBA" id="ARBA00022679"/>
    </source>
</evidence>
<dbReference type="PANTHER" id="PTHR10434:SF60">
    <property type="entry name" value="1-ACYL-SN-GLYCEROL-3-PHOSPHATE ACYLTRANSFERASE LPAT1, CHLOROPLASTIC"/>
    <property type="match status" value="1"/>
</dbReference>
<dbReference type="Proteomes" id="UP000515211">
    <property type="component" value="Chromosome 7"/>
</dbReference>
<feature type="transmembrane region" description="Helical" evidence="4">
    <location>
        <begin position="276"/>
        <end position="301"/>
    </location>
</feature>
<dbReference type="GO" id="GO:0006654">
    <property type="term" value="P:phosphatidic acid biosynthetic process"/>
    <property type="evidence" value="ECO:0007669"/>
    <property type="project" value="TreeGrafter"/>
</dbReference>
<keyword evidence="6" id="KW-1185">Reference proteome</keyword>
<dbReference type="SUPFAM" id="SSF69593">
    <property type="entry name" value="Glycerol-3-phosphate (1)-acyltransferase"/>
    <property type="match status" value="1"/>
</dbReference>